<evidence type="ECO:0000256" key="13">
    <source>
        <dbReference type="ARBA" id="ARBA00023136"/>
    </source>
</evidence>
<dbReference type="AlphaFoldDB" id="A0A8S1HRE4"/>
<dbReference type="InterPro" id="IPR002867">
    <property type="entry name" value="IBR_dom"/>
</dbReference>
<dbReference type="InterPro" id="IPR001841">
    <property type="entry name" value="Znf_RING"/>
</dbReference>
<dbReference type="PROSITE" id="PS51873">
    <property type="entry name" value="TRIAD"/>
    <property type="match status" value="1"/>
</dbReference>
<dbReference type="GO" id="GO:0016567">
    <property type="term" value="P:protein ubiquitination"/>
    <property type="evidence" value="ECO:0007669"/>
    <property type="project" value="InterPro"/>
</dbReference>
<evidence type="ECO:0000256" key="8">
    <source>
        <dbReference type="ARBA" id="ARBA00022737"/>
    </source>
</evidence>
<dbReference type="GO" id="GO:0031090">
    <property type="term" value="C:organelle membrane"/>
    <property type="evidence" value="ECO:0007669"/>
    <property type="project" value="UniProtKB-ARBA"/>
</dbReference>
<comment type="caution">
    <text evidence="20">The sequence shown here is derived from an EMBL/GenBank/DDBJ whole genome shotgun (WGS) entry which is preliminary data.</text>
</comment>
<dbReference type="PROSITE" id="PS50089">
    <property type="entry name" value="ZF_RING_2"/>
    <property type="match status" value="1"/>
</dbReference>
<dbReference type="EMBL" id="CAJGYM010000078">
    <property type="protein sequence ID" value="CAD6196758.1"/>
    <property type="molecule type" value="Genomic_DNA"/>
</dbReference>
<dbReference type="InterPro" id="IPR044066">
    <property type="entry name" value="TRIAD_supradom"/>
</dbReference>
<dbReference type="Pfam" id="PF05773">
    <property type="entry name" value="RWD"/>
    <property type="match status" value="1"/>
</dbReference>
<evidence type="ECO:0000256" key="15">
    <source>
        <dbReference type="ARBA" id="ARBA00044508"/>
    </source>
</evidence>
<dbReference type="EC" id="2.3.2.31" evidence="4"/>
<gene>
    <name evidence="20" type="ORF">CAUJ_LOCUS12670</name>
</gene>
<sequence length="490" mass="57445">MNGRSDREWQLEEIDLMTGMVEEDEFEYKDEDGIISGKITCVFDQEVDDVYLVGKNPEFEERIIKYPPVYVHFVLPSRYPSEEGPLIRIEASWMPVKLKKVIEDQIEQDCISPNGSFLLFGFRMVVQDSMDDFFEKNHRFDVEETFGVFEEHQNPQIFRRKIVEMANDTDMRIFKKKGAECEICASYKKGEEFVRFPGCQHIFCRDCFKMHFEHKIDSQELNGLTCIGCRNEPTEEFLASILSEEYFERYKSLQVDLAVHKGDLSICPRPACQNPAKITNRAKRLAECSNCGMCFCISCKRAYHAIEPCKFRKDEKENVMKEWEESSHEQRLIMSKRYGGLKQLQNLVEMFQNSNWFEENSKPCPKCRVPIEKIEGCHKMHCTKCDCYFCWLCGKVLDKENPYGHFNVSGGECEGRLFEGVVPLEDFEEDEEEFQFVFDDFLDDEDDDDDVPVEGMYGPDYLRYWDEFPSEDDSVALKLTDGQDRESQFV</sequence>
<comment type="catalytic activity">
    <reaction evidence="1">
        <text>[E2 ubiquitin-conjugating enzyme]-S-ubiquitinyl-L-cysteine + [acceptor protein]-L-lysine = [E2 ubiquitin-conjugating enzyme]-L-cysteine + [acceptor protein]-N(6)-ubiquitinyl-L-lysine.</text>
        <dbReference type="EC" id="2.3.2.31"/>
    </reaction>
</comment>
<comment type="similarity">
    <text evidence="14">Belongs to the RBR family. RNF144 subfamily.</text>
</comment>
<dbReference type="InterPro" id="IPR013083">
    <property type="entry name" value="Znf_RING/FYVE/PHD"/>
</dbReference>
<keyword evidence="5" id="KW-0808">Transferase</keyword>
<keyword evidence="10" id="KW-0833">Ubl conjugation pathway</keyword>
<dbReference type="Gene3D" id="2.20.25.20">
    <property type="match status" value="1"/>
</dbReference>
<dbReference type="SMART" id="SM00647">
    <property type="entry name" value="IBR"/>
    <property type="match status" value="2"/>
</dbReference>
<evidence type="ECO:0000256" key="3">
    <source>
        <dbReference type="ARBA" id="ARBA00004906"/>
    </source>
</evidence>
<protein>
    <recommendedName>
        <fullName evidence="4">RBR-type E3 ubiquitin transferase</fullName>
        <ecNumber evidence="4">2.3.2.31</ecNumber>
    </recommendedName>
</protein>
<feature type="domain" description="RING-type" evidence="17">
    <location>
        <begin position="181"/>
        <end position="230"/>
    </location>
</feature>
<dbReference type="CDD" id="cd20341">
    <property type="entry name" value="BRcat_RBR_RNF14"/>
    <property type="match status" value="1"/>
</dbReference>
<dbReference type="GO" id="GO:0005737">
    <property type="term" value="C:cytoplasm"/>
    <property type="evidence" value="ECO:0007669"/>
    <property type="project" value="UniProtKB-ARBA"/>
</dbReference>
<dbReference type="Proteomes" id="UP000835052">
    <property type="component" value="Unassembled WGS sequence"/>
</dbReference>
<evidence type="ECO:0000256" key="9">
    <source>
        <dbReference type="ARBA" id="ARBA00022771"/>
    </source>
</evidence>
<keyword evidence="21" id="KW-1185">Reference proteome</keyword>
<dbReference type="GO" id="GO:0008270">
    <property type="term" value="F:zinc ion binding"/>
    <property type="evidence" value="ECO:0007669"/>
    <property type="project" value="UniProtKB-KW"/>
</dbReference>
<dbReference type="CDD" id="cd20354">
    <property type="entry name" value="Rcat_RBR_RNF14"/>
    <property type="match status" value="1"/>
</dbReference>
<keyword evidence="7" id="KW-0479">Metal-binding</keyword>
<feature type="domain" description="RING-type" evidence="19">
    <location>
        <begin position="177"/>
        <end position="417"/>
    </location>
</feature>
<evidence type="ECO:0000256" key="11">
    <source>
        <dbReference type="ARBA" id="ARBA00022833"/>
    </source>
</evidence>
<dbReference type="InterPro" id="IPR016135">
    <property type="entry name" value="UBQ-conjugating_enzyme/RWD"/>
</dbReference>
<dbReference type="Gene3D" id="3.30.40.10">
    <property type="entry name" value="Zinc/RING finger domain, C3HC4 (zinc finger)"/>
    <property type="match status" value="1"/>
</dbReference>
<dbReference type="PROSITE" id="PS50908">
    <property type="entry name" value="RWD"/>
    <property type="match status" value="1"/>
</dbReference>
<evidence type="ECO:0000256" key="5">
    <source>
        <dbReference type="ARBA" id="ARBA00022679"/>
    </source>
</evidence>
<keyword evidence="11" id="KW-0862">Zinc</keyword>
<dbReference type="InterPro" id="IPR006575">
    <property type="entry name" value="RWD_dom"/>
</dbReference>
<evidence type="ECO:0000256" key="6">
    <source>
        <dbReference type="ARBA" id="ARBA00022692"/>
    </source>
</evidence>
<evidence type="ECO:0000256" key="2">
    <source>
        <dbReference type="ARBA" id="ARBA00004167"/>
    </source>
</evidence>
<dbReference type="FunFam" id="3.30.40.10:FF:000051">
    <property type="entry name" value="RBR-type E3 ubiquitin transferase"/>
    <property type="match status" value="1"/>
</dbReference>
<evidence type="ECO:0000256" key="4">
    <source>
        <dbReference type="ARBA" id="ARBA00012251"/>
    </source>
</evidence>
<dbReference type="GO" id="GO:0061630">
    <property type="term" value="F:ubiquitin protein ligase activity"/>
    <property type="evidence" value="ECO:0007669"/>
    <property type="project" value="UniProtKB-EC"/>
</dbReference>
<evidence type="ECO:0000256" key="12">
    <source>
        <dbReference type="ARBA" id="ARBA00022989"/>
    </source>
</evidence>
<dbReference type="CDD" id="cd23820">
    <property type="entry name" value="RWD_RNF14"/>
    <property type="match status" value="1"/>
</dbReference>
<proteinExistence type="inferred from homology"/>
<name>A0A8S1HRE4_9PELO</name>
<keyword evidence="12" id="KW-1133">Transmembrane helix</keyword>
<comment type="subcellular location">
    <subcellularLocation>
        <location evidence="2">Membrane</location>
        <topology evidence="2">Single-pass membrane protein</topology>
    </subcellularLocation>
</comment>
<dbReference type="SUPFAM" id="SSF54495">
    <property type="entry name" value="UBC-like"/>
    <property type="match status" value="1"/>
</dbReference>
<keyword evidence="6" id="KW-0812">Transmembrane</keyword>
<accession>A0A8S1HRE4</accession>
<evidence type="ECO:0000256" key="1">
    <source>
        <dbReference type="ARBA" id="ARBA00001798"/>
    </source>
</evidence>
<keyword evidence="8" id="KW-0677">Repeat</keyword>
<comment type="pathway">
    <text evidence="3">Protein modification; protein ubiquitination.</text>
</comment>
<evidence type="ECO:0000256" key="7">
    <source>
        <dbReference type="ARBA" id="ARBA00022723"/>
    </source>
</evidence>
<dbReference type="Gene3D" id="1.20.120.1750">
    <property type="match status" value="1"/>
</dbReference>
<dbReference type="SUPFAM" id="SSF57850">
    <property type="entry name" value="RING/U-box"/>
    <property type="match status" value="2"/>
</dbReference>
<reference evidence="20" key="1">
    <citation type="submission" date="2020-10" db="EMBL/GenBank/DDBJ databases">
        <authorList>
            <person name="Kikuchi T."/>
        </authorList>
    </citation>
    <scope>NUCLEOTIDE SEQUENCE</scope>
    <source>
        <strain evidence="20">NKZ352</strain>
    </source>
</reference>
<comment type="similarity">
    <text evidence="15">Belongs to the RBR family. RNF14 subfamily.</text>
</comment>
<dbReference type="InterPro" id="IPR031127">
    <property type="entry name" value="E3_UB_ligase_RBR"/>
</dbReference>
<dbReference type="Gene3D" id="3.10.110.10">
    <property type="entry name" value="Ubiquitin Conjugating Enzyme"/>
    <property type="match status" value="1"/>
</dbReference>
<evidence type="ECO:0000259" key="17">
    <source>
        <dbReference type="PROSITE" id="PS50089"/>
    </source>
</evidence>
<evidence type="ECO:0000256" key="10">
    <source>
        <dbReference type="ARBA" id="ARBA00022786"/>
    </source>
</evidence>
<evidence type="ECO:0000256" key="16">
    <source>
        <dbReference type="PROSITE-ProRule" id="PRU00175"/>
    </source>
</evidence>
<keyword evidence="9 16" id="KW-0863">Zinc-finger</keyword>
<keyword evidence="13" id="KW-0472">Membrane</keyword>
<evidence type="ECO:0000259" key="18">
    <source>
        <dbReference type="PROSITE" id="PS50908"/>
    </source>
</evidence>
<dbReference type="OrthoDB" id="69641at2759"/>
<evidence type="ECO:0000259" key="19">
    <source>
        <dbReference type="PROSITE" id="PS51873"/>
    </source>
</evidence>
<feature type="domain" description="RWD" evidence="18">
    <location>
        <begin position="12"/>
        <end position="133"/>
    </location>
</feature>
<dbReference type="Pfam" id="PF22191">
    <property type="entry name" value="IBR_1"/>
    <property type="match status" value="1"/>
</dbReference>
<evidence type="ECO:0000256" key="14">
    <source>
        <dbReference type="ARBA" id="ARBA00038342"/>
    </source>
</evidence>
<dbReference type="Pfam" id="PF01485">
    <property type="entry name" value="IBR"/>
    <property type="match status" value="1"/>
</dbReference>
<dbReference type="InterPro" id="IPR047548">
    <property type="entry name" value="Rcat_RBR_RNF14"/>
</dbReference>
<evidence type="ECO:0000313" key="21">
    <source>
        <dbReference type="Proteomes" id="UP000835052"/>
    </source>
</evidence>
<organism evidence="20 21">
    <name type="scientific">Caenorhabditis auriculariae</name>
    <dbReference type="NCBI Taxonomy" id="2777116"/>
    <lineage>
        <taxon>Eukaryota</taxon>
        <taxon>Metazoa</taxon>
        <taxon>Ecdysozoa</taxon>
        <taxon>Nematoda</taxon>
        <taxon>Chromadorea</taxon>
        <taxon>Rhabditida</taxon>
        <taxon>Rhabditina</taxon>
        <taxon>Rhabditomorpha</taxon>
        <taxon>Rhabditoidea</taxon>
        <taxon>Rhabditidae</taxon>
        <taxon>Peloderinae</taxon>
        <taxon>Caenorhabditis</taxon>
    </lineage>
</organism>
<dbReference type="PANTHER" id="PTHR11685">
    <property type="entry name" value="RBR FAMILY RING FINGER AND IBR DOMAIN-CONTAINING"/>
    <property type="match status" value="1"/>
</dbReference>
<evidence type="ECO:0000313" key="20">
    <source>
        <dbReference type="EMBL" id="CAD6196758.1"/>
    </source>
</evidence>